<dbReference type="AlphaFoldDB" id="A0A1I1GRR6"/>
<dbReference type="GO" id="GO:0032993">
    <property type="term" value="C:protein-DNA complex"/>
    <property type="evidence" value="ECO:0007669"/>
    <property type="project" value="TreeGrafter"/>
</dbReference>
<dbReference type="PROSITE" id="PS50110">
    <property type="entry name" value="RESPONSE_REGULATORY"/>
    <property type="match status" value="1"/>
</dbReference>
<dbReference type="GO" id="GO:0005829">
    <property type="term" value="C:cytosol"/>
    <property type="evidence" value="ECO:0007669"/>
    <property type="project" value="TreeGrafter"/>
</dbReference>
<dbReference type="SUPFAM" id="SSF52172">
    <property type="entry name" value="CheY-like"/>
    <property type="match status" value="1"/>
</dbReference>
<dbReference type="InterPro" id="IPR011006">
    <property type="entry name" value="CheY-like_superfamily"/>
</dbReference>
<gene>
    <name evidence="11" type="ORF">SAMN04487968_10455</name>
</gene>
<feature type="domain" description="OmpR/PhoB-type" evidence="10">
    <location>
        <begin position="135"/>
        <end position="233"/>
    </location>
</feature>
<dbReference type="RefSeq" id="WP_245750182.1">
    <property type="nucleotide sequence ID" value="NZ_FOLB01000004.1"/>
</dbReference>
<feature type="modified residue" description="4-aspartylphosphate" evidence="7">
    <location>
        <position position="59"/>
    </location>
</feature>
<dbReference type="Gene3D" id="3.40.50.2300">
    <property type="match status" value="1"/>
</dbReference>
<accession>A0A1I1GRR6</accession>
<evidence type="ECO:0000313" key="11">
    <source>
        <dbReference type="EMBL" id="SFC14477.1"/>
    </source>
</evidence>
<dbReference type="InterPro" id="IPR036388">
    <property type="entry name" value="WH-like_DNA-bd_sf"/>
</dbReference>
<dbReference type="PANTHER" id="PTHR48111">
    <property type="entry name" value="REGULATOR OF RPOS"/>
    <property type="match status" value="1"/>
</dbReference>
<evidence type="ECO:0000256" key="3">
    <source>
        <dbReference type="ARBA" id="ARBA00023012"/>
    </source>
</evidence>
<dbReference type="InterPro" id="IPR001789">
    <property type="entry name" value="Sig_transdc_resp-reg_receiver"/>
</dbReference>
<evidence type="ECO:0000256" key="8">
    <source>
        <dbReference type="PROSITE-ProRule" id="PRU01091"/>
    </source>
</evidence>
<evidence type="ECO:0000256" key="2">
    <source>
        <dbReference type="ARBA" id="ARBA00022553"/>
    </source>
</evidence>
<dbReference type="Gene3D" id="6.10.250.690">
    <property type="match status" value="1"/>
</dbReference>
<comment type="subcellular location">
    <subcellularLocation>
        <location evidence="1">Cytoplasm</location>
    </subcellularLocation>
</comment>
<dbReference type="FunFam" id="3.40.50.2300:FF:000001">
    <property type="entry name" value="DNA-binding response regulator PhoB"/>
    <property type="match status" value="1"/>
</dbReference>
<evidence type="ECO:0000256" key="1">
    <source>
        <dbReference type="ARBA" id="ARBA00004496"/>
    </source>
</evidence>
<evidence type="ECO:0000256" key="6">
    <source>
        <dbReference type="ARBA" id="ARBA00023163"/>
    </source>
</evidence>
<protein>
    <submittedName>
        <fullName evidence="11">Two-component system, OmpR family, response regulator MprA</fullName>
    </submittedName>
</protein>
<keyword evidence="12" id="KW-1185">Reference proteome</keyword>
<evidence type="ECO:0000259" key="9">
    <source>
        <dbReference type="PROSITE" id="PS50110"/>
    </source>
</evidence>
<dbReference type="GO" id="GO:0000976">
    <property type="term" value="F:transcription cis-regulatory region binding"/>
    <property type="evidence" value="ECO:0007669"/>
    <property type="project" value="TreeGrafter"/>
</dbReference>
<dbReference type="EMBL" id="FOLB01000004">
    <property type="protein sequence ID" value="SFC14477.1"/>
    <property type="molecule type" value="Genomic_DNA"/>
</dbReference>
<dbReference type="PANTHER" id="PTHR48111:SF22">
    <property type="entry name" value="REGULATOR OF RPOS"/>
    <property type="match status" value="1"/>
</dbReference>
<dbReference type="GO" id="GO:0000156">
    <property type="term" value="F:phosphorelay response regulator activity"/>
    <property type="evidence" value="ECO:0007669"/>
    <property type="project" value="TreeGrafter"/>
</dbReference>
<dbReference type="CDD" id="cd00383">
    <property type="entry name" value="trans_reg_C"/>
    <property type="match status" value="1"/>
</dbReference>
<dbReference type="InterPro" id="IPR001867">
    <property type="entry name" value="OmpR/PhoB-type_DNA-bd"/>
</dbReference>
<proteinExistence type="predicted"/>
<keyword evidence="3" id="KW-0902">Two-component regulatory system</keyword>
<dbReference type="SMART" id="SM00862">
    <property type="entry name" value="Trans_reg_C"/>
    <property type="match status" value="1"/>
</dbReference>
<sequence>MTSPAATKPRVLVVDDDKAVRESLRRSLEFNGYAVSLAGDGAEALAVISSARPDVVVMDVMMPRLNGLEATRALRTAGNDVPIIVLTALDAVGDRVDGLDAGADDYLTKPFALPELLARLRALLRRAVPVEGADDEVLSFADLTMNVATREVTRGPRRIDLTRTEFTLLEMFLRRPRRVLERSFILEEVWGFDFPTTANSLEVYVGYLRRKTEAEGETRLIHTVRGVGYVLRTGDS</sequence>
<keyword evidence="6" id="KW-0804">Transcription</keyword>
<dbReference type="Pfam" id="PF00486">
    <property type="entry name" value="Trans_reg_C"/>
    <property type="match status" value="1"/>
</dbReference>
<organism evidence="11 12">
    <name type="scientific">Nocardioides terrae</name>
    <dbReference type="NCBI Taxonomy" id="574651"/>
    <lineage>
        <taxon>Bacteria</taxon>
        <taxon>Bacillati</taxon>
        <taxon>Actinomycetota</taxon>
        <taxon>Actinomycetes</taxon>
        <taxon>Propionibacteriales</taxon>
        <taxon>Nocardioidaceae</taxon>
        <taxon>Nocardioides</taxon>
    </lineage>
</organism>
<dbReference type="GO" id="GO:0006355">
    <property type="term" value="P:regulation of DNA-templated transcription"/>
    <property type="evidence" value="ECO:0007669"/>
    <property type="project" value="InterPro"/>
</dbReference>
<dbReference type="PROSITE" id="PS51755">
    <property type="entry name" value="OMPR_PHOB"/>
    <property type="match status" value="1"/>
</dbReference>
<dbReference type="FunFam" id="1.10.10.10:FF:000005">
    <property type="entry name" value="Two-component system response regulator"/>
    <property type="match status" value="1"/>
</dbReference>
<dbReference type="STRING" id="574651.SAMN04487968_10455"/>
<feature type="DNA-binding region" description="OmpR/PhoB-type" evidence="8">
    <location>
        <begin position="135"/>
        <end position="233"/>
    </location>
</feature>
<name>A0A1I1GRR6_9ACTN</name>
<keyword evidence="2 7" id="KW-0597">Phosphoprotein</keyword>
<dbReference type="Pfam" id="PF00072">
    <property type="entry name" value="Response_reg"/>
    <property type="match status" value="1"/>
</dbReference>
<evidence type="ECO:0000256" key="4">
    <source>
        <dbReference type="ARBA" id="ARBA00023015"/>
    </source>
</evidence>
<reference evidence="11 12" key="1">
    <citation type="submission" date="2016-10" db="EMBL/GenBank/DDBJ databases">
        <authorList>
            <person name="de Groot N.N."/>
        </authorList>
    </citation>
    <scope>NUCLEOTIDE SEQUENCE [LARGE SCALE GENOMIC DNA]</scope>
    <source>
        <strain evidence="11 12">CGMCC 1.7056</strain>
    </source>
</reference>
<dbReference type="Gene3D" id="1.10.10.10">
    <property type="entry name" value="Winged helix-like DNA-binding domain superfamily/Winged helix DNA-binding domain"/>
    <property type="match status" value="1"/>
</dbReference>
<evidence type="ECO:0000256" key="5">
    <source>
        <dbReference type="ARBA" id="ARBA00023125"/>
    </source>
</evidence>
<dbReference type="Proteomes" id="UP000198832">
    <property type="component" value="Unassembled WGS sequence"/>
</dbReference>
<keyword evidence="5 8" id="KW-0238">DNA-binding</keyword>
<keyword evidence="4" id="KW-0805">Transcription regulation</keyword>
<feature type="domain" description="Response regulatory" evidence="9">
    <location>
        <begin position="10"/>
        <end position="124"/>
    </location>
</feature>
<dbReference type="SMART" id="SM00448">
    <property type="entry name" value="REC"/>
    <property type="match status" value="1"/>
</dbReference>
<dbReference type="InterPro" id="IPR039420">
    <property type="entry name" value="WalR-like"/>
</dbReference>
<evidence type="ECO:0000256" key="7">
    <source>
        <dbReference type="PROSITE-ProRule" id="PRU00169"/>
    </source>
</evidence>
<dbReference type="CDD" id="cd17627">
    <property type="entry name" value="REC_OmpR_PrrA-like"/>
    <property type="match status" value="1"/>
</dbReference>
<evidence type="ECO:0000259" key="10">
    <source>
        <dbReference type="PROSITE" id="PS51755"/>
    </source>
</evidence>
<evidence type="ECO:0000313" key="12">
    <source>
        <dbReference type="Proteomes" id="UP000198832"/>
    </source>
</evidence>